<gene>
    <name evidence="7" type="ORF">PILCRDRAFT_399585</name>
</gene>
<dbReference type="SUPFAM" id="SSF51905">
    <property type="entry name" value="FAD/NAD(P)-binding domain"/>
    <property type="match status" value="1"/>
</dbReference>
<keyword evidence="3" id="KW-0274">FAD</keyword>
<keyword evidence="8" id="KW-1185">Reference proteome</keyword>
<dbReference type="PRINTS" id="PR00420">
    <property type="entry name" value="RNGMNOXGNASE"/>
</dbReference>
<comment type="similarity">
    <text evidence="1">Belongs to the paxM FAD-dependent monooxygenase family.</text>
</comment>
<name>A0A0C3FIH2_PILCF</name>
<evidence type="ECO:0000256" key="3">
    <source>
        <dbReference type="ARBA" id="ARBA00022827"/>
    </source>
</evidence>
<reference evidence="8" key="2">
    <citation type="submission" date="2015-01" db="EMBL/GenBank/DDBJ databases">
        <title>Evolutionary Origins and Diversification of the Mycorrhizal Mutualists.</title>
        <authorList>
            <consortium name="DOE Joint Genome Institute"/>
            <consortium name="Mycorrhizal Genomics Consortium"/>
            <person name="Kohler A."/>
            <person name="Kuo A."/>
            <person name="Nagy L.G."/>
            <person name="Floudas D."/>
            <person name="Copeland A."/>
            <person name="Barry K.W."/>
            <person name="Cichocki N."/>
            <person name="Veneault-Fourrey C."/>
            <person name="LaButti K."/>
            <person name="Lindquist E.A."/>
            <person name="Lipzen A."/>
            <person name="Lundell T."/>
            <person name="Morin E."/>
            <person name="Murat C."/>
            <person name="Riley R."/>
            <person name="Ohm R."/>
            <person name="Sun H."/>
            <person name="Tunlid A."/>
            <person name="Henrissat B."/>
            <person name="Grigoriev I.V."/>
            <person name="Hibbett D.S."/>
            <person name="Martin F."/>
        </authorList>
    </citation>
    <scope>NUCLEOTIDE SEQUENCE [LARGE SCALE GENOMIC DNA]</scope>
    <source>
        <strain evidence="8">F 1598</strain>
    </source>
</reference>
<keyword evidence="5" id="KW-0503">Monooxygenase</keyword>
<dbReference type="Pfam" id="PF01494">
    <property type="entry name" value="FAD_binding_3"/>
    <property type="match status" value="1"/>
</dbReference>
<dbReference type="InParanoid" id="A0A0C3FIH2"/>
<feature type="domain" description="FAD-binding" evidence="6">
    <location>
        <begin position="262"/>
        <end position="299"/>
    </location>
</feature>
<dbReference type="OrthoDB" id="9993796at2759"/>
<evidence type="ECO:0000259" key="6">
    <source>
        <dbReference type="Pfam" id="PF01494"/>
    </source>
</evidence>
<dbReference type="GO" id="GO:0004497">
    <property type="term" value="F:monooxygenase activity"/>
    <property type="evidence" value="ECO:0007669"/>
    <property type="project" value="UniProtKB-KW"/>
</dbReference>
<dbReference type="AlphaFoldDB" id="A0A0C3FIH2"/>
<dbReference type="Gene3D" id="3.50.50.60">
    <property type="entry name" value="FAD/NAD(P)-binding domain"/>
    <property type="match status" value="1"/>
</dbReference>
<dbReference type="InterPro" id="IPR036188">
    <property type="entry name" value="FAD/NAD-bd_sf"/>
</dbReference>
<evidence type="ECO:0000256" key="1">
    <source>
        <dbReference type="ARBA" id="ARBA00007992"/>
    </source>
</evidence>
<keyword evidence="4" id="KW-0560">Oxidoreductase</keyword>
<protein>
    <recommendedName>
        <fullName evidence="6">FAD-binding domain-containing protein</fullName>
    </recommendedName>
</protein>
<evidence type="ECO:0000256" key="4">
    <source>
        <dbReference type="ARBA" id="ARBA00023002"/>
    </source>
</evidence>
<sequence length="390" mass="42286">MSIVANAYNLLVAQGVSEENLKAVLFTHLWYRSKDNEYVSESVFDTRSTFGASSIFTRRSRLQAELYRFATEISRPGNPARILTGVNIKTIDPSAGVVVADTGETYVGDLIIGADGINSAIRGAVLAKSSGPGSVIGISEGTAVPTGIAAYITVVPAKLITSDPVLAFQADGVAGICNWETPGGKLRVLCYPRDNMEYFQVLAFVSETPWIDEFEKNKTSIIKGIPAERVLKDFEAFHPAVKKLLSYAPTLDLRRIRDIEALNHWTAGKTILIGDAAHAVTPHAGQGCNMAIEDAEALGFLFKDMKLLTSSSASAPAPEITKQLALFESLRKNRAHHVQFKSRHIGGLLKGELKEEAGEYDSAAREAFAKMIYGYTGFEAVYKAHLAAEK</sequence>
<dbReference type="PANTHER" id="PTHR13789:SF314">
    <property type="entry name" value="FAD-BINDING DOMAIN-CONTAINING PROTEIN"/>
    <property type="match status" value="1"/>
</dbReference>
<organism evidence="7 8">
    <name type="scientific">Piloderma croceum (strain F 1598)</name>
    <dbReference type="NCBI Taxonomy" id="765440"/>
    <lineage>
        <taxon>Eukaryota</taxon>
        <taxon>Fungi</taxon>
        <taxon>Dikarya</taxon>
        <taxon>Basidiomycota</taxon>
        <taxon>Agaricomycotina</taxon>
        <taxon>Agaricomycetes</taxon>
        <taxon>Agaricomycetidae</taxon>
        <taxon>Atheliales</taxon>
        <taxon>Atheliaceae</taxon>
        <taxon>Piloderma</taxon>
    </lineage>
</organism>
<dbReference type="InterPro" id="IPR002938">
    <property type="entry name" value="FAD-bd"/>
</dbReference>
<evidence type="ECO:0000256" key="5">
    <source>
        <dbReference type="ARBA" id="ARBA00023033"/>
    </source>
</evidence>
<reference evidence="7 8" key="1">
    <citation type="submission" date="2014-04" db="EMBL/GenBank/DDBJ databases">
        <authorList>
            <consortium name="DOE Joint Genome Institute"/>
            <person name="Kuo A."/>
            <person name="Tarkka M."/>
            <person name="Buscot F."/>
            <person name="Kohler A."/>
            <person name="Nagy L.G."/>
            <person name="Floudas D."/>
            <person name="Copeland A."/>
            <person name="Barry K.W."/>
            <person name="Cichocki N."/>
            <person name="Veneault-Fourrey C."/>
            <person name="LaButti K."/>
            <person name="Lindquist E.A."/>
            <person name="Lipzen A."/>
            <person name="Lundell T."/>
            <person name="Morin E."/>
            <person name="Murat C."/>
            <person name="Sun H."/>
            <person name="Tunlid A."/>
            <person name="Henrissat B."/>
            <person name="Grigoriev I.V."/>
            <person name="Hibbett D.S."/>
            <person name="Martin F."/>
            <person name="Nordberg H.P."/>
            <person name="Cantor M.N."/>
            <person name="Hua S.X."/>
        </authorList>
    </citation>
    <scope>NUCLEOTIDE SEQUENCE [LARGE SCALE GENOMIC DNA]</scope>
    <source>
        <strain evidence="7 8">F 1598</strain>
    </source>
</reference>
<evidence type="ECO:0000313" key="8">
    <source>
        <dbReference type="Proteomes" id="UP000054166"/>
    </source>
</evidence>
<dbReference type="GO" id="GO:0071949">
    <property type="term" value="F:FAD binding"/>
    <property type="evidence" value="ECO:0007669"/>
    <property type="project" value="InterPro"/>
</dbReference>
<evidence type="ECO:0000256" key="2">
    <source>
        <dbReference type="ARBA" id="ARBA00022630"/>
    </source>
</evidence>
<keyword evidence="2" id="KW-0285">Flavoprotein</keyword>
<dbReference type="STRING" id="765440.A0A0C3FIH2"/>
<dbReference type="EMBL" id="KN832988">
    <property type="protein sequence ID" value="KIM84140.1"/>
    <property type="molecule type" value="Genomic_DNA"/>
</dbReference>
<proteinExistence type="inferred from homology"/>
<dbReference type="InterPro" id="IPR050493">
    <property type="entry name" value="FAD-dep_Monooxygenase_BioMet"/>
</dbReference>
<dbReference type="HOGENOM" id="CLU_009665_19_0_1"/>
<dbReference type="PANTHER" id="PTHR13789">
    <property type="entry name" value="MONOOXYGENASE"/>
    <property type="match status" value="1"/>
</dbReference>
<evidence type="ECO:0000313" key="7">
    <source>
        <dbReference type="EMBL" id="KIM84140.1"/>
    </source>
</evidence>
<accession>A0A0C3FIH2</accession>
<dbReference type="Proteomes" id="UP000054166">
    <property type="component" value="Unassembled WGS sequence"/>
</dbReference>